<comment type="similarity">
    <text evidence="1">Belongs to the mycobacterial PPE family.</text>
</comment>
<dbReference type="AlphaFoldDB" id="A0A7I9Y7V4"/>
<evidence type="ECO:0000313" key="5">
    <source>
        <dbReference type="Proteomes" id="UP000465305"/>
    </source>
</evidence>
<dbReference type="Proteomes" id="UP000465305">
    <property type="component" value="Unassembled WGS sequence"/>
</dbReference>
<sequence>MCDVLDFGMSPPEVTSAKIYAGPGSGPLLAAAASYDALAAQLNTFAAGYFSVIADLQGESWTGRASAAMAAAATRYAEWAAATAGRSNAPPVRPARRRPPMRTPV</sequence>
<feature type="compositionally biased region" description="Basic residues" evidence="2">
    <location>
        <begin position="94"/>
        <end position="105"/>
    </location>
</feature>
<accession>A0A7I9Y7V4</accession>
<evidence type="ECO:0000256" key="1">
    <source>
        <dbReference type="ARBA" id="ARBA00010652"/>
    </source>
</evidence>
<dbReference type="SUPFAM" id="SSF140459">
    <property type="entry name" value="PE/PPE dimer-like"/>
    <property type="match status" value="1"/>
</dbReference>
<evidence type="ECO:0000256" key="2">
    <source>
        <dbReference type="SAM" id="MobiDB-lite"/>
    </source>
</evidence>
<dbReference type="GO" id="GO:0052572">
    <property type="term" value="P:response to host immune response"/>
    <property type="evidence" value="ECO:0007669"/>
    <property type="project" value="TreeGrafter"/>
</dbReference>
<dbReference type="Pfam" id="PF00823">
    <property type="entry name" value="PPE"/>
    <property type="match status" value="1"/>
</dbReference>
<protein>
    <recommendedName>
        <fullName evidence="3">PPE domain-containing protein</fullName>
    </recommendedName>
</protein>
<dbReference type="EMBL" id="BLKY01000001">
    <property type="protein sequence ID" value="GFG84553.1"/>
    <property type="molecule type" value="Genomic_DNA"/>
</dbReference>
<dbReference type="InterPro" id="IPR000030">
    <property type="entry name" value="PPE_dom"/>
</dbReference>
<reference evidence="4 5" key="1">
    <citation type="journal article" date="2019" name="Emerg. Microbes Infect.">
        <title>Comprehensive subspecies identification of 175 nontuberculous mycobacteria species based on 7547 genomic profiles.</title>
        <authorList>
            <person name="Matsumoto Y."/>
            <person name="Kinjo T."/>
            <person name="Motooka D."/>
            <person name="Nabeya D."/>
            <person name="Jung N."/>
            <person name="Uechi K."/>
            <person name="Horii T."/>
            <person name="Iida T."/>
            <person name="Fujita J."/>
            <person name="Nakamura S."/>
        </authorList>
    </citation>
    <scope>NUCLEOTIDE SEQUENCE [LARGE SCALE GENOMIC DNA]</scope>
    <source>
        <strain evidence="4 5">JCM 30723</strain>
    </source>
</reference>
<dbReference type="PANTHER" id="PTHR46766">
    <property type="entry name" value="GLUTAMINE-RICH PROTEIN 2"/>
    <property type="match status" value="1"/>
</dbReference>
<name>A0A7I9Y7V4_MYCAL</name>
<dbReference type="Gene3D" id="1.20.1260.20">
    <property type="entry name" value="PPE superfamily"/>
    <property type="match status" value="1"/>
</dbReference>
<comment type="caution">
    <text evidence="4">The sequence shown here is derived from an EMBL/GenBank/DDBJ whole genome shotgun (WGS) entry which is preliminary data.</text>
</comment>
<feature type="domain" description="PPE" evidence="3">
    <location>
        <begin position="6"/>
        <end position="88"/>
    </location>
</feature>
<dbReference type="PANTHER" id="PTHR46766:SF1">
    <property type="entry name" value="GLUTAMINE-RICH PROTEIN 2"/>
    <property type="match status" value="1"/>
</dbReference>
<evidence type="ECO:0000313" key="4">
    <source>
        <dbReference type="EMBL" id="GFG84553.1"/>
    </source>
</evidence>
<feature type="region of interest" description="Disordered" evidence="2">
    <location>
        <begin position="84"/>
        <end position="105"/>
    </location>
</feature>
<evidence type="ECO:0000259" key="3">
    <source>
        <dbReference type="Pfam" id="PF00823"/>
    </source>
</evidence>
<organism evidence="4 5">
    <name type="scientific">Mycolicibacter algericus</name>
    <name type="common">Mycobacterium algericum</name>
    <dbReference type="NCBI Taxonomy" id="1288388"/>
    <lineage>
        <taxon>Bacteria</taxon>
        <taxon>Bacillati</taxon>
        <taxon>Actinomycetota</taxon>
        <taxon>Actinomycetes</taxon>
        <taxon>Mycobacteriales</taxon>
        <taxon>Mycobacteriaceae</taxon>
        <taxon>Mycolicibacter</taxon>
    </lineage>
</organism>
<proteinExistence type="inferred from homology"/>
<gene>
    <name evidence="4" type="ORF">MALGJ_12290</name>
</gene>
<dbReference type="InterPro" id="IPR038332">
    <property type="entry name" value="PPE_sf"/>
</dbReference>